<gene>
    <name evidence="1" type="ORF">GUJ93_ZPchr0008g12710</name>
</gene>
<dbReference type="PANTHER" id="PTHR46087:SF4">
    <property type="entry name" value="OS07G0205900 PROTEIN"/>
    <property type="match status" value="1"/>
</dbReference>
<evidence type="ECO:0000313" key="2">
    <source>
        <dbReference type="Proteomes" id="UP000729402"/>
    </source>
</evidence>
<dbReference type="Proteomes" id="UP000729402">
    <property type="component" value="Unassembled WGS sequence"/>
</dbReference>
<proteinExistence type="predicted"/>
<dbReference type="OrthoDB" id="1740955at2759"/>
<protein>
    <submittedName>
        <fullName evidence="1">Uncharacterized protein</fullName>
    </submittedName>
</protein>
<comment type="caution">
    <text evidence="1">The sequence shown here is derived from an EMBL/GenBank/DDBJ whole genome shotgun (WGS) entry which is preliminary data.</text>
</comment>
<sequence>MDAAASAFIGEQSQQRHTHCHALMYNLSVLKDRVQQLHLLVCLAVVHAWMVHISSTWKGLVPRLCELSQEVGEDEKTNALRAAALQALSAMIWFMGELSHISSEFDDSSDIV</sequence>
<dbReference type="InterPro" id="IPR055296">
    <property type="entry name" value="SRL2-like"/>
</dbReference>
<organism evidence="1 2">
    <name type="scientific">Zizania palustris</name>
    <name type="common">Northern wild rice</name>
    <dbReference type="NCBI Taxonomy" id="103762"/>
    <lineage>
        <taxon>Eukaryota</taxon>
        <taxon>Viridiplantae</taxon>
        <taxon>Streptophyta</taxon>
        <taxon>Embryophyta</taxon>
        <taxon>Tracheophyta</taxon>
        <taxon>Spermatophyta</taxon>
        <taxon>Magnoliopsida</taxon>
        <taxon>Liliopsida</taxon>
        <taxon>Poales</taxon>
        <taxon>Poaceae</taxon>
        <taxon>BOP clade</taxon>
        <taxon>Oryzoideae</taxon>
        <taxon>Oryzeae</taxon>
        <taxon>Zizaniinae</taxon>
        <taxon>Zizania</taxon>
    </lineage>
</organism>
<dbReference type="PANTHER" id="PTHR46087">
    <property type="entry name" value="PUTATIVE, EXPRESSED-RELATED"/>
    <property type="match status" value="1"/>
</dbReference>
<dbReference type="AlphaFoldDB" id="A0A8J5RFZ7"/>
<name>A0A8J5RFZ7_ZIZPA</name>
<reference evidence="1" key="2">
    <citation type="submission" date="2021-02" db="EMBL/GenBank/DDBJ databases">
        <authorList>
            <person name="Kimball J.A."/>
            <person name="Haas M.W."/>
            <person name="Macchietto M."/>
            <person name="Kono T."/>
            <person name="Duquette J."/>
            <person name="Shao M."/>
        </authorList>
    </citation>
    <scope>NUCLEOTIDE SEQUENCE</scope>
    <source>
        <tissue evidence="1">Fresh leaf tissue</tissue>
    </source>
</reference>
<dbReference type="EMBL" id="JAAALK010000290">
    <property type="protein sequence ID" value="KAG8048312.1"/>
    <property type="molecule type" value="Genomic_DNA"/>
</dbReference>
<keyword evidence="2" id="KW-1185">Reference proteome</keyword>
<accession>A0A8J5RFZ7</accession>
<reference evidence="1" key="1">
    <citation type="journal article" date="2021" name="bioRxiv">
        <title>Whole Genome Assembly and Annotation of Northern Wild Rice, Zizania palustris L., Supports a Whole Genome Duplication in the Zizania Genus.</title>
        <authorList>
            <person name="Haas M."/>
            <person name="Kono T."/>
            <person name="Macchietto M."/>
            <person name="Millas R."/>
            <person name="McGilp L."/>
            <person name="Shao M."/>
            <person name="Duquette J."/>
            <person name="Hirsch C.N."/>
            <person name="Kimball J."/>
        </authorList>
    </citation>
    <scope>NUCLEOTIDE SEQUENCE</scope>
    <source>
        <tissue evidence="1">Fresh leaf tissue</tissue>
    </source>
</reference>
<evidence type="ECO:0000313" key="1">
    <source>
        <dbReference type="EMBL" id="KAG8048312.1"/>
    </source>
</evidence>